<keyword evidence="1" id="KW-0472">Membrane</keyword>
<evidence type="ECO:0008006" key="4">
    <source>
        <dbReference type="Google" id="ProtNLM"/>
    </source>
</evidence>
<dbReference type="Proteomes" id="UP000230859">
    <property type="component" value="Unassembled WGS sequence"/>
</dbReference>
<dbReference type="Gene3D" id="3.40.50.1110">
    <property type="entry name" value="SGNH hydrolase"/>
    <property type="match status" value="1"/>
</dbReference>
<sequence>MRIAKIYQGIALWLFNFIVLFIIFNLAFYAFQTIRKQFNLIYNPVIEKYGDLLKIVYPNLSDDERNELLNESWRDRPFMYEAFTQFKERPYKGKYVNVDPNGFRLTKDQGPWPPKSKNFNIFLFGGSTTFNYGVSDNETIASHMQDMFNTISNQTKVKIYNFGRGFYYSSQERILFQQLLTQGTVPEMAIFIDGINENLNLSDEPVFSDELRQAMNQSFRWQLSQLAYHLPLLRPVFDKLAKIKYKTLIQNQKDLPGESEDIPASLMRAVNEYLTNKRLIEAIGKEYGVQTIFVWQPSPWFEYDLQYHPFAYSSNIQNVLSKNIYDLMSEIQDKESLGDHFIYCADMQKNIQAPVYVDAIHYSGAMSKALADKIVVEMFERNLVPQQMNENPPDAVRFLLSEPLVEI</sequence>
<proteinExistence type="predicted"/>
<feature type="transmembrane region" description="Helical" evidence="1">
    <location>
        <begin position="12"/>
        <end position="31"/>
    </location>
</feature>
<name>A0A2H0LKR3_9BACT</name>
<evidence type="ECO:0000256" key="1">
    <source>
        <dbReference type="SAM" id="Phobius"/>
    </source>
</evidence>
<organism evidence="2 3">
    <name type="scientific">Candidatus Abzuiibacterium crystallinum</name>
    <dbReference type="NCBI Taxonomy" id="1974748"/>
    <lineage>
        <taxon>Bacteria</taxon>
        <taxon>Pseudomonadati</taxon>
        <taxon>Candidatus Omnitrophota</taxon>
        <taxon>Candidatus Abzuiibacterium</taxon>
    </lineage>
</organism>
<gene>
    <name evidence="2" type="ORF">COV74_10455</name>
</gene>
<evidence type="ECO:0000313" key="3">
    <source>
        <dbReference type="Proteomes" id="UP000230859"/>
    </source>
</evidence>
<dbReference type="GO" id="GO:0016788">
    <property type="term" value="F:hydrolase activity, acting on ester bonds"/>
    <property type="evidence" value="ECO:0007669"/>
    <property type="project" value="UniProtKB-ARBA"/>
</dbReference>
<accession>A0A2H0LKR3</accession>
<evidence type="ECO:0000313" key="2">
    <source>
        <dbReference type="EMBL" id="PIQ85011.1"/>
    </source>
</evidence>
<keyword evidence="1" id="KW-1133">Transmembrane helix</keyword>
<protein>
    <recommendedName>
        <fullName evidence="4">SGNH hydrolase-type esterase domain-containing protein</fullName>
    </recommendedName>
</protein>
<dbReference type="EMBL" id="PCVY01000076">
    <property type="protein sequence ID" value="PIQ85011.1"/>
    <property type="molecule type" value="Genomic_DNA"/>
</dbReference>
<dbReference type="InterPro" id="IPR036514">
    <property type="entry name" value="SGNH_hydro_sf"/>
</dbReference>
<dbReference type="SUPFAM" id="SSF52266">
    <property type="entry name" value="SGNH hydrolase"/>
    <property type="match status" value="1"/>
</dbReference>
<comment type="caution">
    <text evidence="2">The sequence shown here is derived from an EMBL/GenBank/DDBJ whole genome shotgun (WGS) entry which is preliminary data.</text>
</comment>
<dbReference type="AlphaFoldDB" id="A0A2H0LKR3"/>
<reference evidence="2 3" key="1">
    <citation type="submission" date="2017-09" db="EMBL/GenBank/DDBJ databases">
        <title>Depth-based differentiation of microbial function through sediment-hosted aquifers and enrichment of novel symbionts in the deep terrestrial subsurface.</title>
        <authorList>
            <person name="Probst A.J."/>
            <person name="Ladd B."/>
            <person name="Jarett J.K."/>
            <person name="Geller-Mcgrath D.E."/>
            <person name="Sieber C.M."/>
            <person name="Emerson J.B."/>
            <person name="Anantharaman K."/>
            <person name="Thomas B.C."/>
            <person name="Malmstrom R."/>
            <person name="Stieglmeier M."/>
            <person name="Klingl A."/>
            <person name="Woyke T."/>
            <person name="Ryan C.M."/>
            <person name="Banfield J.F."/>
        </authorList>
    </citation>
    <scope>NUCLEOTIDE SEQUENCE [LARGE SCALE GENOMIC DNA]</scope>
    <source>
        <strain evidence="2">CG11_big_fil_rev_8_21_14_0_20_45_26</strain>
    </source>
</reference>
<keyword evidence="1" id="KW-0812">Transmembrane</keyword>